<comment type="caution">
    <text evidence="2">The sequence shown here is derived from an EMBL/GenBank/DDBJ whole genome shotgun (WGS) entry which is preliminary data.</text>
</comment>
<gene>
    <name evidence="2" type="ORF">A5677_26150</name>
</gene>
<evidence type="ECO:0000313" key="3">
    <source>
        <dbReference type="Proteomes" id="UP000092683"/>
    </source>
</evidence>
<feature type="compositionally biased region" description="Low complexity" evidence="1">
    <location>
        <begin position="33"/>
        <end position="50"/>
    </location>
</feature>
<evidence type="ECO:0000256" key="1">
    <source>
        <dbReference type="SAM" id="MobiDB-lite"/>
    </source>
</evidence>
<feature type="compositionally biased region" description="Polar residues" evidence="1">
    <location>
        <begin position="67"/>
        <end position="81"/>
    </location>
</feature>
<reference evidence="2 3" key="1">
    <citation type="submission" date="2016-06" db="EMBL/GenBank/DDBJ databases">
        <authorList>
            <person name="Kjaerup R.B."/>
            <person name="Dalgaard T.S."/>
            <person name="Juul-Madsen H.R."/>
        </authorList>
    </citation>
    <scope>NUCLEOTIDE SEQUENCE [LARGE SCALE GENOMIC DNA]</scope>
    <source>
        <strain evidence="2 3">E3012</strain>
    </source>
</reference>
<sequence>MTNGLAAAAIATADGPSHGPLVSAETTVAYDDAAQPNSAASPAQAAAAASIDPEPGPAYISPELISGGNSPKSGTIPTLLSQGGGRRYRNWVATLSVASESTV</sequence>
<dbReference type="EMBL" id="MBEE01000210">
    <property type="protein sequence ID" value="OCB47274.1"/>
    <property type="molecule type" value="Genomic_DNA"/>
</dbReference>
<feature type="region of interest" description="Disordered" evidence="1">
    <location>
        <begin position="33"/>
        <end position="83"/>
    </location>
</feature>
<name>A0A1B9CX47_MYCMA</name>
<proteinExistence type="predicted"/>
<dbReference type="AlphaFoldDB" id="A0A1B9CX47"/>
<dbReference type="Proteomes" id="UP000092683">
    <property type="component" value="Unassembled WGS sequence"/>
</dbReference>
<accession>A0A1B9CX47</accession>
<organism evidence="2 3">
    <name type="scientific">Mycobacterium malmoense</name>
    <dbReference type="NCBI Taxonomy" id="1780"/>
    <lineage>
        <taxon>Bacteria</taxon>
        <taxon>Bacillati</taxon>
        <taxon>Actinomycetota</taxon>
        <taxon>Actinomycetes</taxon>
        <taxon>Mycobacteriales</taxon>
        <taxon>Mycobacteriaceae</taxon>
        <taxon>Mycobacterium</taxon>
    </lineage>
</organism>
<protein>
    <submittedName>
        <fullName evidence="2">Uncharacterized protein</fullName>
    </submittedName>
</protein>
<evidence type="ECO:0000313" key="2">
    <source>
        <dbReference type="EMBL" id="OCB47274.1"/>
    </source>
</evidence>